<organism evidence="1 2">
    <name type="scientific">Paraburkholderia steynii</name>
    <dbReference type="NCBI Taxonomy" id="1245441"/>
    <lineage>
        <taxon>Bacteria</taxon>
        <taxon>Pseudomonadati</taxon>
        <taxon>Pseudomonadota</taxon>
        <taxon>Betaproteobacteria</taxon>
        <taxon>Burkholderiales</taxon>
        <taxon>Burkholderiaceae</taxon>
        <taxon>Paraburkholderia</taxon>
    </lineage>
</organism>
<protein>
    <submittedName>
        <fullName evidence="1">Uncharacterized protein</fullName>
    </submittedName>
</protein>
<evidence type="ECO:0000313" key="1">
    <source>
        <dbReference type="EMBL" id="TCG09224.1"/>
    </source>
</evidence>
<reference evidence="1 2" key="1">
    <citation type="submission" date="2017-02" db="EMBL/GenBank/DDBJ databases">
        <title>Paraburkholderia sophoroidis sp. nov. and Paraburkholderia steynii sp. nov. rhizobial symbionts of the fynbos legume Hypocalyptus sophoroides.</title>
        <authorList>
            <person name="Steenkamp E.T."/>
            <person name="Beukes C.W."/>
            <person name="Van Zyl E."/>
            <person name="Avontuur J."/>
            <person name="Chan W.Y."/>
            <person name="Hassen A."/>
            <person name="Palmer M."/>
            <person name="Mthombeni L."/>
            <person name="Phalane F."/>
            <person name="Sereme K."/>
            <person name="Venter S.N."/>
        </authorList>
    </citation>
    <scope>NUCLEOTIDE SEQUENCE [LARGE SCALE GENOMIC DNA]</scope>
    <source>
        <strain evidence="1 2">HC1.1ba</strain>
    </source>
</reference>
<gene>
    <name evidence="1" type="ORF">BZM27_06830</name>
</gene>
<proteinExistence type="predicted"/>
<dbReference type="EMBL" id="MWML01000015">
    <property type="protein sequence ID" value="TCG09224.1"/>
    <property type="molecule type" value="Genomic_DNA"/>
</dbReference>
<dbReference type="Proteomes" id="UP000294200">
    <property type="component" value="Unassembled WGS sequence"/>
</dbReference>
<accession>A0A4R0XFZ7</accession>
<sequence>MIVLLAEWAIHFPVVLDSLKPLPICATEVAEHTPCFGIRVGKKEQGYETIWQRALHDETLC</sequence>
<evidence type="ECO:0000313" key="2">
    <source>
        <dbReference type="Proteomes" id="UP000294200"/>
    </source>
</evidence>
<keyword evidence="2" id="KW-1185">Reference proteome</keyword>
<dbReference type="AlphaFoldDB" id="A0A4R0XFZ7"/>
<name>A0A4R0XFZ7_9BURK</name>
<comment type="caution">
    <text evidence="1">The sequence shown here is derived from an EMBL/GenBank/DDBJ whole genome shotgun (WGS) entry which is preliminary data.</text>
</comment>